<accession>A0A9D8PNC7</accession>
<evidence type="ECO:0000256" key="2">
    <source>
        <dbReference type="ARBA" id="ARBA00023002"/>
    </source>
</evidence>
<dbReference type="InterPro" id="IPR027477">
    <property type="entry name" value="Succ_DH/fumarate_Rdtase_cat_sf"/>
</dbReference>
<comment type="caution">
    <text evidence="4">The sequence shown here is derived from an EMBL/GenBank/DDBJ whole genome shotgun (WGS) entry which is preliminary data.</text>
</comment>
<dbReference type="Proteomes" id="UP000809273">
    <property type="component" value="Unassembled WGS sequence"/>
</dbReference>
<organism evidence="4 5">
    <name type="scientific">Candidatus Zymogenus saltonus</name>
    <dbReference type="NCBI Taxonomy" id="2844893"/>
    <lineage>
        <taxon>Bacteria</taxon>
        <taxon>Deltaproteobacteria</taxon>
        <taxon>Candidatus Zymogenia</taxon>
        <taxon>Candidatus Zymogeniales</taxon>
        <taxon>Candidatus Zymogenaceae</taxon>
        <taxon>Candidatus Zymogenus</taxon>
    </lineage>
</organism>
<keyword evidence="2" id="KW-0560">Oxidoreductase</keyword>
<dbReference type="Gene3D" id="3.90.700.10">
    <property type="entry name" value="Succinate dehydrogenase/fumarate reductase flavoprotein, catalytic domain"/>
    <property type="match status" value="1"/>
</dbReference>
<reference evidence="4" key="2">
    <citation type="submission" date="2021-01" db="EMBL/GenBank/DDBJ databases">
        <authorList>
            <person name="Hahn C.R."/>
            <person name="Youssef N.H."/>
            <person name="Elshahed M."/>
        </authorList>
    </citation>
    <scope>NUCLEOTIDE SEQUENCE</scope>
    <source>
        <strain evidence="4">Zod_Metabat.24</strain>
    </source>
</reference>
<dbReference type="GO" id="GO:0000104">
    <property type="term" value="F:succinate dehydrogenase activity"/>
    <property type="evidence" value="ECO:0007669"/>
    <property type="project" value="TreeGrafter"/>
</dbReference>
<dbReference type="GO" id="GO:0005886">
    <property type="term" value="C:plasma membrane"/>
    <property type="evidence" value="ECO:0007669"/>
    <property type="project" value="TreeGrafter"/>
</dbReference>
<keyword evidence="1" id="KW-0285">Flavoprotein</keyword>
<gene>
    <name evidence="4" type="ORF">JW984_07635</name>
</gene>
<dbReference type="SUPFAM" id="SSF51905">
    <property type="entry name" value="FAD/NAD(P)-binding domain"/>
    <property type="match status" value="1"/>
</dbReference>
<dbReference type="InterPro" id="IPR003953">
    <property type="entry name" value="FAD-dep_OxRdtase_2_FAD-bd"/>
</dbReference>
<evidence type="ECO:0000259" key="3">
    <source>
        <dbReference type="Pfam" id="PF00890"/>
    </source>
</evidence>
<feature type="domain" description="FAD-dependent oxidoreductase 2 FAD-binding" evidence="3">
    <location>
        <begin position="20"/>
        <end position="450"/>
    </location>
</feature>
<dbReference type="PANTHER" id="PTHR11632:SF51">
    <property type="entry name" value="SUCCINATE DEHYDROGENASE [UBIQUINONE] FLAVOPROTEIN SUBUNIT, MITOCHONDRIAL"/>
    <property type="match status" value="1"/>
</dbReference>
<evidence type="ECO:0000313" key="4">
    <source>
        <dbReference type="EMBL" id="MBN1573049.1"/>
    </source>
</evidence>
<dbReference type="PANTHER" id="PTHR11632">
    <property type="entry name" value="SUCCINATE DEHYDROGENASE 2 FLAVOPROTEIN SUBUNIT"/>
    <property type="match status" value="1"/>
</dbReference>
<dbReference type="InterPro" id="IPR036188">
    <property type="entry name" value="FAD/NAD-bd_sf"/>
</dbReference>
<dbReference type="GO" id="GO:0050660">
    <property type="term" value="F:flavin adenine dinucleotide binding"/>
    <property type="evidence" value="ECO:0007669"/>
    <property type="project" value="TreeGrafter"/>
</dbReference>
<proteinExistence type="predicted"/>
<evidence type="ECO:0000313" key="5">
    <source>
        <dbReference type="Proteomes" id="UP000809273"/>
    </source>
</evidence>
<dbReference type="GO" id="GO:0009055">
    <property type="term" value="F:electron transfer activity"/>
    <property type="evidence" value="ECO:0007669"/>
    <property type="project" value="TreeGrafter"/>
</dbReference>
<protein>
    <submittedName>
        <fullName evidence="4">FAD-binding protein</fullName>
    </submittedName>
</protein>
<dbReference type="AlphaFoldDB" id="A0A9D8PNC7"/>
<sequence>MEISIDIGGVSVPVIDVTAAVVGSGAAALNGAVHLKRLGVDDVVIVTERLGAGTSANAGSDKQTYYRLNPEGGQGDDAASMAKDLFNGMGMHGDIALVEAALSSREFYHLVELGVPFPHDRFGRYVGYKTDHDQRSRGTSAGPNTSILMYGRLLDEVRRLEVPILDNLEVVDLVTVRDGGKKRICGLIAVDRTRLTERGFGLVLIEAGYVIYGIGGPAALYRESVYPKSQVGSTGIALKAGAAAQNLAESQFGIASTPFRWNLSGSYQQVIPRYFSVEGDGGDEREFLNDYFPTPGQLFEAQFLKGYQWPFDVRRIDNFGSSNIDLAVYIEREARGRRVFLDYTKNPAHGDVEFSVDTTPEVVREYLEKSNALGKTPVERLKAMNPPALELFKENGIDLEREPVETAVCHQHVNGGLACSVWWESNIENLFSVGECCGTHGVYRPGGSALNSGQVGSLRAAQMIAKRSSAEDLRGERGLMEERLAGKLECLKRLLASDRKIDPAAERGVIQERMSAVMGIVRNRAEIKSALEENKKMFERHKSAGVEDRGDIPAFLKNEDLLLTERGFLESALELLKGLKGSRGSFLVGRLDELVDLYIESAGRGIEIDIDESNGDTVVEFAYDENLNGRTRLVKARKIPSQEGWFEEDWREFREGKIYQ</sequence>
<dbReference type="Gene3D" id="1.20.58.100">
    <property type="entry name" value="Fumarate reductase/succinate dehydrogenase flavoprotein-like, C-terminal domain"/>
    <property type="match status" value="1"/>
</dbReference>
<dbReference type="Pfam" id="PF00890">
    <property type="entry name" value="FAD_binding_2"/>
    <property type="match status" value="1"/>
</dbReference>
<name>A0A9D8PNC7_9DELT</name>
<dbReference type="GO" id="GO:0009061">
    <property type="term" value="P:anaerobic respiration"/>
    <property type="evidence" value="ECO:0007669"/>
    <property type="project" value="TreeGrafter"/>
</dbReference>
<evidence type="ECO:0000256" key="1">
    <source>
        <dbReference type="ARBA" id="ARBA00022630"/>
    </source>
</evidence>
<reference evidence="4" key="1">
    <citation type="journal article" date="2021" name="Environ. Microbiol.">
        <title>Genomic characterization of three novel Desulfobacterota classes expand the metabolic and phylogenetic diversity of the phylum.</title>
        <authorList>
            <person name="Murphy C.L."/>
            <person name="Biggerstaff J."/>
            <person name="Eichhorn A."/>
            <person name="Ewing E."/>
            <person name="Shahan R."/>
            <person name="Soriano D."/>
            <person name="Stewart S."/>
            <person name="VanMol K."/>
            <person name="Walker R."/>
            <person name="Walters P."/>
            <person name="Elshahed M.S."/>
            <person name="Youssef N.H."/>
        </authorList>
    </citation>
    <scope>NUCLEOTIDE SEQUENCE</scope>
    <source>
        <strain evidence="4">Zod_Metabat.24</strain>
    </source>
</reference>
<dbReference type="InterPro" id="IPR030664">
    <property type="entry name" value="SdhA/FrdA/AprA"/>
</dbReference>
<dbReference type="Gene3D" id="3.50.50.60">
    <property type="entry name" value="FAD/NAD(P)-binding domain"/>
    <property type="match status" value="2"/>
</dbReference>
<dbReference type="EMBL" id="JAFGIX010000036">
    <property type="protein sequence ID" value="MBN1573049.1"/>
    <property type="molecule type" value="Genomic_DNA"/>
</dbReference>